<keyword evidence="3" id="KW-0597">Phosphoprotein</keyword>
<dbReference type="InterPro" id="IPR025828">
    <property type="entry name" value="Put_sensor_dom"/>
</dbReference>
<dbReference type="RefSeq" id="WP_005464643.1">
    <property type="nucleotide sequence ID" value="NZ_CM001484.1"/>
</dbReference>
<evidence type="ECO:0000256" key="8">
    <source>
        <dbReference type="ARBA" id="ARBA00023012"/>
    </source>
</evidence>
<dbReference type="Proteomes" id="UP000005087">
    <property type="component" value="Chromosome"/>
</dbReference>
<evidence type="ECO:0000256" key="6">
    <source>
        <dbReference type="ARBA" id="ARBA00022777"/>
    </source>
</evidence>
<evidence type="ECO:0000313" key="13">
    <source>
        <dbReference type="EMBL" id="EIE99206.1"/>
    </source>
</evidence>
<organism evidence="13 14">
    <name type="scientific">Saccharomonospora glauca K62</name>
    <dbReference type="NCBI Taxonomy" id="928724"/>
    <lineage>
        <taxon>Bacteria</taxon>
        <taxon>Bacillati</taxon>
        <taxon>Actinomycetota</taxon>
        <taxon>Actinomycetes</taxon>
        <taxon>Pseudonocardiales</taxon>
        <taxon>Pseudonocardiaceae</taxon>
        <taxon>Saccharomonospora</taxon>
    </lineage>
</organism>
<dbReference type="Gene3D" id="1.20.5.1930">
    <property type="match status" value="1"/>
</dbReference>
<dbReference type="Pfam" id="PF07730">
    <property type="entry name" value="HisKA_3"/>
    <property type="match status" value="1"/>
</dbReference>
<keyword evidence="9" id="KW-0812">Transmembrane</keyword>
<dbReference type="STRING" id="928724.SacglDRAFT_02311"/>
<dbReference type="PANTHER" id="PTHR24421:SF10">
    <property type="entry name" value="NITRATE_NITRITE SENSOR PROTEIN NARQ"/>
    <property type="match status" value="1"/>
</dbReference>
<dbReference type="Pfam" id="PF13796">
    <property type="entry name" value="Sensor"/>
    <property type="match status" value="1"/>
</dbReference>
<keyword evidence="4" id="KW-0808">Transferase</keyword>
<dbReference type="InterPro" id="IPR050482">
    <property type="entry name" value="Sensor_HK_TwoCompSys"/>
</dbReference>
<gene>
    <name evidence="13" type="ORF">SacglDRAFT_02311</name>
</gene>
<evidence type="ECO:0000313" key="14">
    <source>
        <dbReference type="Proteomes" id="UP000005087"/>
    </source>
</evidence>
<evidence type="ECO:0000256" key="4">
    <source>
        <dbReference type="ARBA" id="ARBA00022679"/>
    </source>
</evidence>
<dbReference type="EMBL" id="CM001484">
    <property type="protein sequence ID" value="EIE99206.1"/>
    <property type="molecule type" value="Genomic_DNA"/>
</dbReference>
<name>I1D2N2_9PSEU</name>
<evidence type="ECO:0000256" key="1">
    <source>
        <dbReference type="ARBA" id="ARBA00000085"/>
    </source>
</evidence>
<keyword evidence="7" id="KW-0067">ATP-binding</keyword>
<feature type="transmembrane region" description="Helical" evidence="9">
    <location>
        <begin position="96"/>
        <end position="117"/>
    </location>
</feature>
<dbReference type="CDD" id="cd16917">
    <property type="entry name" value="HATPase_UhpB-NarQ-NarX-like"/>
    <property type="match status" value="1"/>
</dbReference>
<protein>
    <recommendedName>
        <fullName evidence="2">histidine kinase</fullName>
        <ecNumber evidence="2">2.7.13.3</ecNumber>
    </recommendedName>
</protein>
<evidence type="ECO:0000259" key="11">
    <source>
        <dbReference type="Pfam" id="PF07730"/>
    </source>
</evidence>
<accession>I1D2N2</accession>
<keyword evidence="14" id="KW-1185">Reference proteome</keyword>
<feature type="transmembrane region" description="Helical" evidence="9">
    <location>
        <begin position="21"/>
        <end position="42"/>
    </location>
</feature>
<feature type="transmembrane region" description="Helical" evidence="9">
    <location>
        <begin position="155"/>
        <end position="174"/>
    </location>
</feature>
<feature type="transmembrane region" description="Helical" evidence="9">
    <location>
        <begin position="124"/>
        <end position="143"/>
    </location>
</feature>
<evidence type="ECO:0000259" key="12">
    <source>
        <dbReference type="Pfam" id="PF13796"/>
    </source>
</evidence>
<dbReference type="AlphaFoldDB" id="I1D2N2"/>
<dbReference type="PANTHER" id="PTHR24421">
    <property type="entry name" value="NITRATE/NITRITE SENSOR PROTEIN NARX-RELATED"/>
    <property type="match status" value="1"/>
</dbReference>
<evidence type="ECO:0000256" key="3">
    <source>
        <dbReference type="ARBA" id="ARBA00022553"/>
    </source>
</evidence>
<dbReference type="InterPro" id="IPR011712">
    <property type="entry name" value="Sig_transdc_His_kin_sub3_dim/P"/>
</dbReference>
<reference evidence="14" key="2">
    <citation type="submission" date="2012-01" db="EMBL/GenBank/DDBJ databases">
        <title>Noncontiguous Finished sequence of chromosome of Saccharomonospora glauca K62.</title>
        <authorList>
            <consortium name="US DOE Joint Genome Institute"/>
            <person name="Lucas S."/>
            <person name="Han J."/>
            <person name="Lapidus A."/>
            <person name="Cheng J.-F."/>
            <person name="Goodwin L."/>
            <person name="Pitluck S."/>
            <person name="Peters L."/>
            <person name="Mikhailova N."/>
            <person name="Held B."/>
            <person name="Detter J.C."/>
            <person name="Han C."/>
            <person name="Tapia R."/>
            <person name="Land M."/>
            <person name="Hauser L."/>
            <person name="Kyrpides N."/>
            <person name="Ivanova N."/>
            <person name="Pagani I."/>
            <person name="Brambilla E.-M."/>
            <person name="Klenk H.-P."/>
            <person name="Woyke T."/>
        </authorList>
    </citation>
    <scope>NUCLEOTIDE SEQUENCE [LARGE SCALE GENOMIC DNA]</scope>
    <source>
        <strain evidence="14">K62</strain>
    </source>
</reference>
<reference evidence="13 14" key="1">
    <citation type="submission" date="2011-09" db="EMBL/GenBank/DDBJ databases">
        <authorList>
            <consortium name="US DOE Joint Genome Institute (JGI-PGF)"/>
            <person name="Lucas S."/>
            <person name="Han J."/>
            <person name="Lapidus A."/>
            <person name="Cheng J.-F."/>
            <person name="Goodwin L."/>
            <person name="Pitluck S."/>
            <person name="Peters L."/>
            <person name="Land M.L."/>
            <person name="Hauser L."/>
            <person name="Brambilla E."/>
            <person name="Klenk H.-P."/>
            <person name="Woyke T.J."/>
        </authorList>
    </citation>
    <scope>NUCLEOTIDE SEQUENCE [LARGE SCALE GENOMIC DNA]</scope>
    <source>
        <strain evidence="13 14">K62</strain>
    </source>
</reference>
<dbReference type="GO" id="GO:0046983">
    <property type="term" value="F:protein dimerization activity"/>
    <property type="evidence" value="ECO:0007669"/>
    <property type="project" value="InterPro"/>
</dbReference>
<keyword evidence="9" id="KW-0472">Membrane</keyword>
<evidence type="ECO:0000256" key="9">
    <source>
        <dbReference type="SAM" id="Phobius"/>
    </source>
</evidence>
<keyword evidence="5" id="KW-0547">Nucleotide-binding</keyword>
<feature type="domain" description="Histidine kinase/HSP90-like ATPase" evidence="10">
    <location>
        <begin position="321"/>
        <end position="406"/>
    </location>
</feature>
<sequence length="408" mass="44514">MQTAIKHGADATVILVKGLRTAVPALFGVVTAPLLLVALPMFPRAVEPIRSLANVERARVGRYAERTVENPYRRCEGRHWQRVRATLGDPALWRDLVWLVVHGIGGTIMGLLAAALWPATVTSLLLPLYWWVFPPGTFTAVLVELRTWAQALTLPFLRAVLYAAVVCWVVPLWARGQLHVARWLLGPTCRARRVEEIDRLARSRSEALESHGAELRRIERDLHDGTQAQLVSVAVRLGIAERVLSTDPDTALTLLREARGGIEDSLTDLRSVIRSIHPPILTDRGLAGAVRTLAGGHHIPVSVRIPDELPRLSSSVEAVAYFVIAEALTNVTKHSRADHAAVDVDHVVDSEGARLRIRVEDNGRGGVDETAGTGLLGIRRRVAALDGEFRLSSTVGEGTVIEVSLPCG</sequence>
<dbReference type="EC" id="2.7.13.3" evidence="2"/>
<feature type="domain" description="Putative sensor" evidence="12">
    <location>
        <begin position="18"/>
        <end position="185"/>
    </location>
</feature>
<evidence type="ECO:0000256" key="7">
    <source>
        <dbReference type="ARBA" id="ARBA00022840"/>
    </source>
</evidence>
<dbReference type="Pfam" id="PF02518">
    <property type="entry name" value="HATPase_c"/>
    <property type="match status" value="1"/>
</dbReference>
<evidence type="ECO:0000259" key="10">
    <source>
        <dbReference type="Pfam" id="PF02518"/>
    </source>
</evidence>
<dbReference type="GO" id="GO:0005524">
    <property type="term" value="F:ATP binding"/>
    <property type="evidence" value="ECO:0007669"/>
    <property type="project" value="UniProtKB-KW"/>
</dbReference>
<dbReference type="InterPro" id="IPR036890">
    <property type="entry name" value="HATPase_C_sf"/>
</dbReference>
<proteinExistence type="predicted"/>
<evidence type="ECO:0000256" key="5">
    <source>
        <dbReference type="ARBA" id="ARBA00022741"/>
    </source>
</evidence>
<comment type="catalytic activity">
    <reaction evidence="1">
        <text>ATP + protein L-histidine = ADP + protein N-phospho-L-histidine.</text>
        <dbReference type="EC" id="2.7.13.3"/>
    </reaction>
</comment>
<dbReference type="Gene3D" id="3.30.565.10">
    <property type="entry name" value="Histidine kinase-like ATPase, C-terminal domain"/>
    <property type="match status" value="1"/>
</dbReference>
<dbReference type="OrthoDB" id="5242012at2"/>
<keyword evidence="6 13" id="KW-0418">Kinase</keyword>
<feature type="domain" description="Signal transduction histidine kinase subgroup 3 dimerisation and phosphoacceptor" evidence="11">
    <location>
        <begin position="214"/>
        <end position="279"/>
    </location>
</feature>
<dbReference type="HOGENOM" id="CLU_000445_20_2_11"/>
<dbReference type="eggNOG" id="COG4585">
    <property type="taxonomic scope" value="Bacteria"/>
</dbReference>
<keyword evidence="8" id="KW-0902">Two-component regulatory system</keyword>
<evidence type="ECO:0000256" key="2">
    <source>
        <dbReference type="ARBA" id="ARBA00012438"/>
    </source>
</evidence>
<dbReference type="GO" id="GO:0000155">
    <property type="term" value="F:phosphorelay sensor kinase activity"/>
    <property type="evidence" value="ECO:0007669"/>
    <property type="project" value="InterPro"/>
</dbReference>
<dbReference type="GO" id="GO:0016020">
    <property type="term" value="C:membrane"/>
    <property type="evidence" value="ECO:0007669"/>
    <property type="project" value="InterPro"/>
</dbReference>
<keyword evidence="9" id="KW-1133">Transmembrane helix</keyword>
<dbReference type="SUPFAM" id="SSF55874">
    <property type="entry name" value="ATPase domain of HSP90 chaperone/DNA topoisomerase II/histidine kinase"/>
    <property type="match status" value="1"/>
</dbReference>
<dbReference type="InterPro" id="IPR003594">
    <property type="entry name" value="HATPase_dom"/>
</dbReference>